<keyword evidence="9" id="KW-0460">Magnesium</keyword>
<dbReference type="PROSITE" id="PS50522">
    <property type="entry name" value="RDRP_PHAGE"/>
    <property type="match status" value="1"/>
</dbReference>
<keyword evidence="2 11" id="KW-0696">RNA-directed RNA polymerase</keyword>
<organism evidence="11">
    <name type="scientific">Leviviridae sp</name>
    <dbReference type="NCBI Taxonomy" id="2027243"/>
    <lineage>
        <taxon>Viruses</taxon>
        <taxon>Riboviria</taxon>
        <taxon>Orthornavirae</taxon>
        <taxon>Lenarviricota</taxon>
        <taxon>Leviviricetes</taxon>
        <taxon>Norzivirales</taxon>
        <taxon>Fiersviridae</taxon>
    </lineage>
</organism>
<dbReference type="EC" id="2.7.7.48" evidence="1"/>
<feature type="binding site" evidence="9">
    <location>
        <position position="313"/>
    </location>
    <ligand>
        <name>Mg(2+)</name>
        <dbReference type="ChEBI" id="CHEBI:18420"/>
        <label>2</label>
    </ligand>
</feature>
<proteinExistence type="predicted"/>
<evidence type="ECO:0000256" key="7">
    <source>
        <dbReference type="ARBA" id="ARBA00030248"/>
    </source>
</evidence>
<evidence type="ECO:0000313" key="11">
    <source>
        <dbReference type="EMBL" id="QDH87864.1"/>
    </source>
</evidence>
<evidence type="ECO:0000256" key="4">
    <source>
        <dbReference type="ARBA" id="ARBA00022695"/>
    </source>
</evidence>
<feature type="binding site" evidence="9">
    <location>
        <position position="410"/>
    </location>
    <ligand>
        <name>Mg(2+)</name>
        <dbReference type="ChEBI" id="CHEBI:18420"/>
        <label>2</label>
    </ligand>
</feature>
<keyword evidence="9" id="KW-0479">Metal-binding</keyword>
<gene>
    <name evidence="11" type="ORF">H4Bulk46514_000001</name>
</gene>
<evidence type="ECO:0000256" key="9">
    <source>
        <dbReference type="PIRSR" id="PIRSR605093-1"/>
    </source>
</evidence>
<keyword evidence="6" id="KW-0693">Viral RNA replication</keyword>
<keyword evidence="3" id="KW-0808">Transferase</keyword>
<dbReference type="InterPro" id="IPR005093">
    <property type="entry name" value="RNArep_beta"/>
</dbReference>
<dbReference type="InterPro" id="IPR007096">
    <property type="entry name" value="RNA-dir_Rpol_cat_phage"/>
</dbReference>
<name>A0A514D2N2_9VIRU</name>
<dbReference type="GO" id="GO:0003968">
    <property type="term" value="F:RNA-directed RNA polymerase activity"/>
    <property type="evidence" value="ECO:0007669"/>
    <property type="project" value="UniProtKB-KW"/>
</dbReference>
<sequence>MKSLLMLWRKLANESASRCCTSATRDVNTVTCRSLHEGLSFLTITLPAFGKAFERALEQEQVGPATFLGFGYVGGLPRFLGGFLDLVFDRGSGRLLDEPNIDAILAIRQLTLMCGKISIPCSDARVRRAMRGFIECEQEVKVADTERNVIDLTKFREASAVLFRQVFSEADRKIRAGDILPKHGPGVTADRLLGNQKYSQRVWTTRLDRIMPWEWYILPHPSHSDEWGPVDLLEPENEIPVKVVSVPKTLKTPRIIAIEPTAMQYAQQAVREVLQDSIGRDHNLRRIIGFDDQVPNQLLAKKGSRFGTLATLDLSEASDRVSNQLVEVMFEEYPFLHAAIQASRSLRADVPGEGIVSLSKFASMGSALCFPVEALVFTTLIFMGIQEEHNRPLCSKDKQIFRDRVRVYGDDIIVPVEYVLPVTRFLEAFGAKLNRDKSFWNGKFRESCGKEYYAGEDVSIVRVRQLFPESRADHTEIISTISLRNQLYFAGYWETVKWLDRQIEDVIRHFPTVLPTSPVQGRHSFLGYETQKIGSDLHDPLVKGYVVRNRIPMNPLDGSGALLKYYLKRGVEPSFNEKHLERSGRPQAVNIKLGWHSSV</sequence>
<accession>A0A514D2N2</accession>
<evidence type="ECO:0000256" key="5">
    <source>
        <dbReference type="ARBA" id="ARBA00022741"/>
    </source>
</evidence>
<keyword evidence="4" id="KW-0548">Nucleotidyltransferase</keyword>
<comment type="cofactor">
    <cofactor evidence="9">
        <name>Mg(2+)</name>
        <dbReference type="ChEBI" id="CHEBI:18420"/>
    </cofactor>
    <text evidence="9">Binds 2 Mg(2+) per subunit.</text>
</comment>
<evidence type="ECO:0000256" key="6">
    <source>
        <dbReference type="ARBA" id="ARBA00022953"/>
    </source>
</evidence>
<dbReference type="GO" id="GO:0000166">
    <property type="term" value="F:nucleotide binding"/>
    <property type="evidence" value="ECO:0007669"/>
    <property type="project" value="UniProtKB-KW"/>
</dbReference>
<feature type="binding site" evidence="9">
    <location>
        <position position="411"/>
    </location>
    <ligand>
        <name>Mg(2+)</name>
        <dbReference type="ChEBI" id="CHEBI:18420"/>
        <label>2</label>
    </ligand>
</feature>
<evidence type="ECO:0000256" key="3">
    <source>
        <dbReference type="ARBA" id="ARBA00022679"/>
    </source>
</evidence>
<evidence type="ECO:0000256" key="1">
    <source>
        <dbReference type="ARBA" id="ARBA00012494"/>
    </source>
</evidence>
<reference evidence="11" key="1">
    <citation type="submission" date="2019-05" db="EMBL/GenBank/DDBJ databases">
        <title>Metatranscriptomic reconstruction reveals RNA viruses with the potential to shape carbon cycling in soil.</title>
        <authorList>
            <person name="Starr E.P."/>
            <person name="Nuccio E."/>
            <person name="Pett-Ridge J."/>
            <person name="Banfield J.F."/>
            <person name="Firestone M.K."/>
        </authorList>
    </citation>
    <scope>NUCLEOTIDE SEQUENCE</scope>
    <source>
        <strain evidence="11">H4_Bulk_46_scaffold_514</strain>
    </source>
</reference>
<dbReference type="EMBL" id="MN033689">
    <property type="protein sequence ID" value="QDH87864.1"/>
    <property type="molecule type" value="Genomic_RNA"/>
</dbReference>
<keyword evidence="5" id="KW-0547">Nucleotide-binding</keyword>
<comment type="catalytic activity">
    <reaction evidence="8">
        <text>RNA(n) + a ribonucleoside 5'-triphosphate = RNA(n+1) + diphosphate</text>
        <dbReference type="Rhea" id="RHEA:21248"/>
        <dbReference type="Rhea" id="RHEA-COMP:14527"/>
        <dbReference type="Rhea" id="RHEA-COMP:17342"/>
        <dbReference type="ChEBI" id="CHEBI:33019"/>
        <dbReference type="ChEBI" id="CHEBI:61557"/>
        <dbReference type="ChEBI" id="CHEBI:140395"/>
        <dbReference type="EC" id="2.7.7.48"/>
    </reaction>
</comment>
<evidence type="ECO:0000256" key="8">
    <source>
        <dbReference type="ARBA" id="ARBA00048744"/>
    </source>
</evidence>
<evidence type="ECO:0000259" key="10">
    <source>
        <dbReference type="PROSITE" id="PS50522"/>
    </source>
</evidence>
<dbReference type="Pfam" id="PF03431">
    <property type="entry name" value="RNA_replicase_B"/>
    <property type="match status" value="1"/>
</dbReference>
<feature type="domain" description="RdRp catalytic" evidence="10">
    <location>
        <begin position="298"/>
        <end position="442"/>
    </location>
</feature>
<protein>
    <recommendedName>
        <fullName evidence="1">RNA-directed RNA polymerase</fullName>
        <ecNumber evidence="1">2.7.7.48</ecNumber>
    </recommendedName>
    <alternativeName>
        <fullName evidence="7">RNA replicase beta chain</fullName>
    </alternativeName>
</protein>
<evidence type="ECO:0000256" key="2">
    <source>
        <dbReference type="ARBA" id="ARBA00022484"/>
    </source>
</evidence>
<dbReference type="GO" id="GO:0046872">
    <property type="term" value="F:metal ion binding"/>
    <property type="evidence" value="ECO:0007669"/>
    <property type="project" value="UniProtKB-KW"/>
</dbReference>
<dbReference type="GO" id="GO:0039694">
    <property type="term" value="P:viral RNA genome replication"/>
    <property type="evidence" value="ECO:0007669"/>
    <property type="project" value="InterPro"/>
</dbReference>